<sequence length="79" mass="9064">MKKHLATLGLLIVSGVFVYFQGMPGPSFAAKAATNQAYTTYNDQFRQDTIPRSDTSRHKMKMKHKMKKDSTWRKDSIPQ</sequence>
<dbReference type="OrthoDB" id="677680at2"/>
<dbReference type="RefSeq" id="WP_089837198.1">
    <property type="nucleotide sequence ID" value="NZ_FNBN01000009.1"/>
</dbReference>
<accession>A0A1G8AK76</accession>
<evidence type="ECO:0000313" key="2">
    <source>
        <dbReference type="EMBL" id="SDH21374.1"/>
    </source>
</evidence>
<evidence type="ECO:0000256" key="1">
    <source>
        <dbReference type="SAM" id="MobiDB-lite"/>
    </source>
</evidence>
<protein>
    <submittedName>
        <fullName evidence="2">Uncharacterized protein</fullName>
    </submittedName>
</protein>
<gene>
    <name evidence="2" type="ORF">SAMN04488121_109294</name>
</gene>
<name>A0A1G8AK76_CHIFI</name>
<dbReference type="Proteomes" id="UP000199045">
    <property type="component" value="Unassembled WGS sequence"/>
</dbReference>
<dbReference type="EMBL" id="FNBN01000009">
    <property type="protein sequence ID" value="SDH21374.1"/>
    <property type="molecule type" value="Genomic_DNA"/>
</dbReference>
<feature type="compositionally biased region" description="Basic residues" evidence="1">
    <location>
        <begin position="58"/>
        <end position="67"/>
    </location>
</feature>
<organism evidence="2 3">
    <name type="scientific">Chitinophaga filiformis</name>
    <name type="common">Myxococcus filiformis</name>
    <name type="synonym">Flexibacter filiformis</name>
    <dbReference type="NCBI Taxonomy" id="104663"/>
    <lineage>
        <taxon>Bacteria</taxon>
        <taxon>Pseudomonadati</taxon>
        <taxon>Bacteroidota</taxon>
        <taxon>Chitinophagia</taxon>
        <taxon>Chitinophagales</taxon>
        <taxon>Chitinophagaceae</taxon>
        <taxon>Chitinophaga</taxon>
    </lineage>
</organism>
<feature type="region of interest" description="Disordered" evidence="1">
    <location>
        <begin position="46"/>
        <end position="79"/>
    </location>
</feature>
<reference evidence="2 3" key="1">
    <citation type="submission" date="2016-10" db="EMBL/GenBank/DDBJ databases">
        <authorList>
            <person name="de Groot N.N."/>
        </authorList>
    </citation>
    <scope>NUCLEOTIDE SEQUENCE [LARGE SCALE GENOMIC DNA]</scope>
    <source>
        <strain evidence="2 3">DSM 527</strain>
    </source>
</reference>
<evidence type="ECO:0000313" key="3">
    <source>
        <dbReference type="Proteomes" id="UP000199045"/>
    </source>
</evidence>
<feature type="compositionally biased region" description="Basic and acidic residues" evidence="1">
    <location>
        <begin position="68"/>
        <end position="79"/>
    </location>
</feature>
<proteinExistence type="predicted"/>
<feature type="compositionally biased region" description="Basic and acidic residues" evidence="1">
    <location>
        <begin position="46"/>
        <end position="57"/>
    </location>
</feature>
<dbReference type="AlphaFoldDB" id="A0A1G8AK76"/>